<evidence type="ECO:0000313" key="3">
    <source>
        <dbReference type="Proteomes" id="UP000743001"/>
    </source>
</evidence>
<feature type="chain" id="PRO_5047212732" evidence="1">
    <location>
        <begin position="26"/>
        <end position="200"/>
    </location>
</feature>
<proteinExistence type="predicted"/>
<dbReference type="Proteomes" id="UP000743001">
    <property type="component" value="Unassembled WGS sequence"/>
</dbReference>
<dbReference type="RefSeq" id="WP_216477805.1">
    <property type="nucleotide sequence ID" value="NZ_JAHLQJ010000004.1"/>
</dbReference>
<accession>A0ABS6FPI4</accession>
<feature type="signal peptide" evidence="1">
    <location>
        <begin position="1"/>
        <end position="25"/>
    </location>
</feature>
<gene>
    <name evidence="2" type="ORF">KQJ23_06095</name>
</gene>
<comment type="caution">
    <text evidence="2">The sequence shown here is derived from an EMBL/GenBank/DDBJ whole genome shotgun (WGS) entry which is preliminary data.</text>
</comment>
<protein>
    <submittedName>
        <fullName evidence="2">Uncharacterized protein</fullName>
    </submittedName>
</protein>
<organism evidence="2 3">
    <name type="scientific">Paenibacillus brevis</name>
    <dbReference type="NCBI Taxonomy" id="2841508"/>
    <lineage>
        <taxon>Bacteria</taxon>
        <taxon>Bacillati</taxon>
        <taxon>Bacillota</taxon>
        <taxon>Bacilli</taxon>
        <taxon>Bacillales</taxon>
        <taxon>Paenibacillaceae</taxon>
        <taxon>Paenibacillus</taxon>
    </lineage>
</organism>
<evidence type="ECO:0000256" key="1">
    <source>
        <dbReference type="SAM" id="SignalP"/>
    </source>
</evidence>
<reference evidence="2 3" key="1">
    <citation type="submission" date="2021-06" db="EMBL/GenBank/DDBJ databases">
        <authorList>
            <person name="Sun Q."/>
            <person name="Li D."/>
        </authorList>
    </citation>
    <scope>NUCLEOTIDE SEQUENCE [LARGE SCALE GENOMIC DNA]</scope>
    <source>
        <strain evidence="2 3">MSJ-6</strain>
    </source>
</reference>
<keyword evidence="1" id="KW-0732">Signal</keyword>
<dbReference type="PROSITE" id="PS51257">
    <property type="entry name" value="PROKAR_LIPOPROTEIN"/>
    <property type="match status" value="1"/>
</dbReference>
<evidence type="ECO:0000313" key="2">
    <source>
        <dbReference type="EMBL" id="MBU5671402.1"/>
    </source>
</evidence>
<keyword evidence="3" id="KW-1185">Reference proteome</keyword>
<sequence>MKKKNVLKKILLMSMAIALFSILVACGSGSKVAGTYSMSIGAEELAGNSWHNGFVTGTGLTQQNTLKLDEEGGYEYTKLVTKFDEAGNPVQDEKAPKITYTFTGEYTSVGNTVTLTPPTEVVFDEHWGTIDEGGYISSSSGKASAGDKVVPKEEEAHDPMSVFPTPFYLQSSSHSDNVIVTVNKDASSFVYEEGVSSEDE</sequence>
<name>A0ABS6FPI4_9BACL</name>
<dbReference type="EMBL" id="JAHLQJ010000004">
    <property type="protein sequence ID" value="MBU5671402.1"/>
    <property type="molecule type" value="Genomic_DNA"/>
</dbReference>